<sequence>MSSFSPSTPIQLQIRKIIFEKYNDIDTKFTNDEIFDTIKQGGDFDSTWIIDDLEPYINEICDSGLTRNIAQNFTTIWLKLFDPIKKHHCNTCDNDVYLGDSEKQECPNPSCTAAI</sequence>
<gene>
    <name evidence="1" type="ORF">H2B03_02365</name>
</gene>
<evidence type="ECO:0000313" key="2">
    <source>
        <dbReference type="Proteomes" id="UP000559653"/>
    </source>
</evidence>
<proteinExistence type="predicted"/>
<accession>A0AC60VXP3</accession>
<organism evidence="1 2">
    <name type="scientific">Candidatus Nitrosomaritimum aestuariumsis</name>
    <dbReference type="NCBI Taxonomy" id="3342354"/>
    <lineage>
        <taxon>Archaea</taxon>
        <taxon>Nitrososphaerota</taxon>
        <taxon>Nitrososphaeria</taxon>
        <taxon>Nitrosopumilales</taxon>
        <taxon>Nitrosopumilaceae</taxon>
        <taxon>Candidatus Nitrosomaritimum</taxon>
    </lineage>
</organism>
<comment type="caution">
    <text evidence="1">The sequence shown here is derived from an EMBL/GenBank/DDBJ whole genome shotgun (WGS) entry which is preliminary data.</text>
</comment>
<dbReference type="EMBL" id="JACEMZ010000007">
    <property type="protein sequence ID" value="MBA4452003.1"/>
    <property type="molecule type" value="Genomic_DNA"/>
</dbReference>
<protein>
    <submittedName>
        <fullName evidence="1">Uncharacterized protein</fullName>
    </submittedName>
</protein>
<dbReference type="Proteomes" id="UP000559653">
    <property type="component" value="Unassembled WGS sequence"/>
</dbReference>
<reference evidence="1 2" key="1">
    <citation type="journal article" date="2020" name="Appl. Environ. Microbiol.">
        <title>Genomic Characteristics of a Novel Species of Ammonia-Oxidizing Archaea from the Jiulong River Estuary.</title>
        <authorList>
            <person name="Zou D."/>
            <person name="Wan R."/>
            <person name="Han L."/>
            <person name="Xu M.N."/>
            <person name="Liu Y."/>
            <person name="Liu H."/>
            <person name="Kao S.J."/>
            <person name="Li M."/>
        </authorList>
    </citation>
    <scope>NUCLEOTIDE SEQUENCE [LARGE SCALE GENOMIC DNA]</scope>
    <source>
        <strain evidence="1">W1bin1</strain>
    </source>
</reference>
<evidence type="ECO:0000313" key="1">
    <source>
        <dbReference type="EMBL" id="MBA4452003.1"/>
    </source>
</evidence>
<name>A0AC60VXP3_9ARCH</name>